<protein>
    <recommendedName>
        <fullName evidence="3">ABC transporter domain-containing protein</fullName>
    </recommendedName>
</protein>
<dbReference type="STRING" id="37992.A0A4Z0YEX2"/>
<dbReference type="OrthoDB" id="6500128at2759"/>
<dbReference type="AlphaFoldDB" id="A0A4Z0YEX2"/>
<keyword evidence="5" id="KW-1185">Reference proteome</keyword>
<organism evidence="4 5">
    <name type="scientific">Xylaria hypoxylon</name>
    <dbReference type="NCBI Taxonomy" id="37992"/>
    <lineage>
        <taxon>Eukaryota</taxon>
        <taxon>Fungi</taxon>
        <taxon>Dikarya</taxon>
        <taxon>Ascomycota</taxon>
        <taxon>Pezizomycotina</taxon>
        <taxon>Sordariomycetes</taxon>
        <taxon>Xylariomycetidae</taxon>
        <taxon>Xylariales</taxon>
        <taxon>Xylariaceae</taxon>
        <taxon>Xylaria</taxon>
    </lineage>
</organism>
<keyword evidence="1" id="KW-0547">Nucleotide-binding</keyword>
<evidence type="ECO:0000259" key="3">
    <source>
        <dbReference type="Pfam" id="PF00005"/>
    </source>
</evidence>
<accession>A0A4Z0YEX2</accession>
<evidence type="ECO:0000256" key="1">
    <source>
        <dbReference type="ARBA" id="ARBA00022741"/>
    </source>
</evidence>
<dbReference type="Gene3D" id="3.40.50.300">
    <property type="entry name" value="P-loop containing nucleotide triphosphate hydrolases"/>
    <property type="match status" value="2"/>
</dbReference>
<dbReference type="EMBL" id="SKBN01000123">
    <property type="protein sequence ID" value="TGJ82594.1"/>
    <property type="molecule type" value="Genomic_DNA"/>
</dbReference>
<dbReference type="PANTHER" id="PTHR24223:SF345">
    <property type="entry name" value="ABC MULTIDRUG TRANSPORTER (EUROFUNG)"/>
    <property type="match status" value="1"/>
</dbReference>
<proteinExistence type="predicted"/>
<dbReference type="GO" id="GO:0005524">
    <property type="term" value="F:ATP binding"/>
    <property type="evidence" value="ECO:0007669"/>
    <property type="project" value="UniProtKB-KW"/>
</dbReference>
<name>A0A4Z0YEX2_9PEZI</name>
<dbReference type="Pfam" id="PF00005">
    <property type="entry name" value="ABC_tran"/>
    <property type="match status" value="1"/>
</dbReference>
<dbReference type="InterPro" id="IPR003439">
    <property type="entry name" value="ABC_transporter-like_ATP-bd"/>
</dbReference>
<keyword evidence="2" id="KW-0067">ATP-binding</keyword>
<dbReference type="PANTHER" id="PTHR24223">
    <property type="entry name" value="ATP-BINDING CASSETTE SUB-FAMILY C"/>
    <property type="match status" value="1"/>
</dbReference>
<comment type="caution">
    <text evidence="4">The sequence shown here is derived from an EMBL/GenBank/DDBJ whole genome shotgun (WGS) entry which is preliminary data.</text>
</comment>
<evidence type="ECO:0000313" key="4">
    <source>
        <dbReference type="EMBL" id="TGJ82594.1"/>
    </source>
</evidence>
<dbReference type="GO" id="GO:0016887">
    <property type="term" value="F:ATP hydrolysis activity"/>
    <property type="evidence" value="ECO:0007669"/>
    <property type="project" value="InterPro"/>
</dbReference>
<dbReference type="SUPFAM" id="SSF52540">
    <property type="entry name" value="P-loop containing nucleoside triphosphate hydrolases"/>
    <property type="match status" value="1"/>
</dbReference>
<reference evidence="4 5" key="1">
    <citation type="submission" date="2019-03" db="EMBL/GenBank/DDBJ databases">
        <title>Draft genome sequence of Xylaria hypoxylon DSM 108379, a ubiquitous saprotrophic-parasitic fungi on hardwood.</title>
        <authorList>
            <person name="Buettner E."/>
            <person name="Leonhardt S."/>
            <person name="Gebauer A.M."/>
            <person name="Liers C."/>
            <person name="Hofrichter M."/>
            <person name="Kellner H."/>
        </authorList>
    </citation>
    <scope>NUCLEOTIDE SEQUENCE [LARGE SCALE GENOMIC DNA]</scope>
    <source>
        <strain evidence="4 5">DSM 108379</strain>
    </source>
</reference>
<dbReference type="GO" id="GO:0042626">
    <property type="term" value="F:ATPase-coupled transmembrane transporter activity"/>
    <property type="evidence" value="ECO:0007669"/>
    <property type="project" value="TreeGrafter"/>
</dbReference>
<sequence>MLVDDLERLPDRDRTEIGTKGTALSGDQQQRVSLARGLYRNAEILIIDDVFSGLDNYTQEQVARAVFGPDGLLRRRGTTALVCIHSTDMIPMADRAILLSENGIIIDQGMVADIRSDETRAGRFGLKRKTEIMQANDNRSQDVLAPKTNTPTPLALSYPLSGNRDDALPSTVIDDIPLNNIDPTALRERLMTALQHAVILPEGSLFRASLDPWGASSDDERTAVLRDLGLAVLVENKGGLDGKANRAELSAGQRQLFILARIILRRLVKLR</sequence>
<dbReference type="Proteomes" id="UP000297716">
    <property type="component" value="Unassembled WGS sequence"/>
</dbReference>
<gene>
    <name evidence="4" type="ORF">E0Z10_g6188</name>
</gene>
<dbReference type="InterPro" id="IPR050173">
    <property type="entry name" value="ABC_transporter_C-like"/>
</dbReference>
<evidence type="ECO:0000313" key="5">
    <source>
        <dbReference type="Proteomes" id="UP000297716"/>
    </source>
</evidence>
<dbReference type="InterPro" id="IPR027417">
    <property type="entry name" value="P-loop_NTPase"/>
</dbReference>
<evidence type="ECO:0000256" key="2">
    <source>
        <dbReference type="ARBA" id="ARBA00022840"/>
    </source>
</evidence>
<dbReference type="GO" id="GO:0016020">
    <property type="term" value="C:membrane"/>
    <property type="evidence" value="ECO:0007669"/>
    <property type="project" value="TreeGrafter"/>
</dbReference>
<feature type="domain" description="ABC transporter" evidence="3">
    <location>
        <begin position="10"/>
        <end position="50"/>
    </location>
</feature>